<dbReference type="OrthoDB" id="285112at2"/>
<dbReference type="AlphaFoldDB" id="A0A5C6D1Q2"/>
<dbReference type="Proteomes" id="UP000318437">
    <property type="component" value="Unassembled WGS sequence"/>
</dbReference>
<dbReference type="EMBL" id="SJPS01000001">
    <property type="protein sequence ID" value="TWU29764.1"/>
    <property type="molecule type" value="Genomic_DNA"/>
</dbReference>
<reference evidence="1 2" key="1">
    <citation type="submission" date="2019-02" db="EMBL/GenBank/DDBJ databases">
        <title>Deep-cultivation of Planctomycetes and their phenomic and genomic characterization uncovers novel biology.</title>
        <authorList>
            <person name="Wiegand S."/>
            <person name="Jogler M."/>
            <person name="Boedeker C."/>
            <person name="Pinto D."/>
            <person name="Vollmers J."/>
            <person name="Rivas-Marin E."/>
            <person name="Kohn T."/>
            <person name="Peeters S.H."/>
            <person name="Heuer A."/>
            <person name="Rast P."/>
            <person name="Oberbeckmann S."/>
            <person name="Bunk B."/>
            <person name="Jeske O."/>
            <person name="Meyerdierks A."/>
            <person name="Storesund J.E."/>
            <person name="Kallscheuer N."/>
            <person name="Luecker S."/>
            <person name="Lage O.M."/>
            <person name="Pohl T."/>
            <person name="Merkel B.J."/>
            <person name="Hornburger P."/>
            <person name="Mueller R.-W."/>
            <person name="Bruemmer F."/>
            <person name="Labrenz M."/>
            <person name="Spormann A.M."/>
            <person name="Op Den Camp H."/>
            <person name="Overmann J."/>
            <person name="Amann R."/>
            <person name="Jetten M.S.M."/>
            <person name="Mascher T."/>
            <person name="Medema M.H."/>
            <person name="Devos D.P."/>
            <person name="Kaster A.-K."/>
            <person name="Ovreas L."/>
            <person name="Rohde M."/>
            <person name="Galperin M.Y."/>
            <person name="Jogler C."/>
        </authorList>
    </citation>
    <scope>NUCLEOTIDE SEQUENCE [LARGE SCALE GENOMIC DNA]</scope>
    <source>
        <strain evidence="1 2">Pla144</strain>
    </source>
</reference>
<evidence type="ECO:0000313" key="2">
    <source>
        <dbReference type="Proteomes" id="UP000318437"/>
    </source>
</evidence>
<dbReference type="RefSeq" id="WP_146447744.1">
    <property type="nucleotide sequence ID" value="NZ_SJPS01000001.1"/>
</dbReference>
<evidence type="ECO:0000313" key="1">
    <source>
        <dbReference type="EMBL" id="TWU29764.1"/>
    </source>
</evidence>
<gene>
    <name evidence="1" type="ORF">Pla144_05430</name>
</gene>
<organism evidence="1 2">
    <name type="scientific">Bythopirellula polymerisocia</name>
    <dbReference type="NCBI Taxonomy" id="2528003"/>
    <lineage>
        <taxon>Bacteria</taxon>
        <taxon>Pseudomonadati</taxon>
        <taxon>Planctomycetota</taxon>
        <taxon>Planctomycetia</taxon>
        <taxon>Pirellulales</taxon>
        <taxon>Lacipirellulaceae</taxon>
        <taxon>Bythopirellula</taxon>
    </lineage>
</organism>
<keyword evidence="2" id="KW-1185">Reference proteome</keyword>
<name>A0A5C6D1Q2_9BACT</name>
<proteinExistence type="predicted"/>
<comment type="caution">
    <text evidence="1">The sequence shown here is derived from an EMBL/GenBank/DDBJ whole genome shotgun (WGS) entry which is preliminary data.</text>
</comment>
<protein>
    <submittedName>
        <fullName evidence="1">Uncharacterized protein</fullName>
    </submittedName>
</protein>
<accession>A0A5C6D1Q2</accession>
<sequence length="65" mass="7524">MMNESDATREWRQLFEGQSITTQLLVKAESLVGQLPSESPLRLRFATEIDELRHLNQPAISKKKR</sequence>